<keyword evidence="4" id="KW-1185">Reference proteome</keyword>
<evidence type="ECO:0000256" key="1">
    <source>
        <dbReference type="SAM" id="MobiDB-lite"/>
    </source>
</evidence>
<feature type="region of interest" description="Disordered" evidence="1">
    <location>
        <begin position="314"/>
        <end position="333"/>
    </location>
</feature>
<sequence length="457" mass="52026">MKELLKTSRKDDVRSSRMIGTGKLAKFSFWTVLHVGKGRQVLCLHQEGEKGHRFSAFAERFEKEERFSAITGDSEKDIGPMPALGKVKKEEFVSNSPPSWFSLGIFSVGLTPCVNENLHMDHIVEECFVGENHFGLIMRLQQGGEALTKKYSFFLFHPYTVMAENPSSFLRQRTATLPFSPLLGDGREPSSFLRQRTATIFLHPAENRNNLPSPGREPQQSSFTRQRTATIFLHPAEDRNFLFHHTPRLQQGGEALTKKYSFFLFHPYTVMAENPSSFLRQRTATLPFSPLLGDGREPSSFLRQRTATIFLHPAENRNNLPSPGREPQQSSFTRQRTATIFLHPAEDRNFLFHHTPSSRESSATECSATEAGLFAALFLASAAIKGLVVVGLIRLERELKDLLFRVIHGEIYGDIISIIQVGWLKWRNASDLFYDWKAPLKLKFKLKIDDRKIVQDD</sequence>
<feature type="transmembrane region" description="Helical" evidence="2">
    <location>
        <begin position="371"/>
        <end position="395"/>
    </location>
</feature>
<reference evidence="3 4" key="1">
    <citation type="journal article" date="2024" name="Plant Biotechnol. J.">
        <title>Dendrobium thyrsiflorum genome and its molecular insights into genes involved in important horticultural traits.</title>
        <authorList>
            <person name="Chen B."/>
            <person name="Wang J.Y."/>
            <person name="Zheng P.J."/>
            <person name="Li K.L."/>
            <person name="Liang Y.M."/>
            <person name="Chen X.F."/>
            <person name="Zhang C."/>
            <person name="Zhao X."/>
            <person name="He X."/>
            <person name="Zhang G.Q."/>
            <person name="Liu Z.J."/>
            <person name="Xu Q."/>
        </authorList>
    </citation>
    <scope>NUCLEOTIDE SEQUENCE [LARGE SCALE GENOMIC DNA]</scope>
    <source>
        <strain evidence="3">GZMU011</strain>
    </source>
</reference>
<dbReference type="Proteomes" id="UP001552299">
    <property type="component" value="Unassembled WGS sequence"/>
</dbReference>
<keyword evidence="2" id="KW-1133">Transmembrane helix</keyword>
<feature type="compositionally biased region" description="Polar residues" evidence="1">
    <location>
        <begin position="316"/>
        <end position="333"/>
    </location>
</feature>
<comment type="caution">
    <text evidence="3">The sequence shown here is derived from an EMBL/GenBank/DDBJ whole genome shotgun (WGS) entry which is preliminary data.</text>
</comment>
<evidence type="ECO:0000313" key="4">
    <source>
        <dbReference type="Proteomes" id="UP001552299"/>
    </source>
</evidence>
<feature type="region of interest" description="Disordered" evidence="1">
    <location>
        <begin position="205"/>
        <end position="225"/>
    </location>
</feature>
<keyword evidence="2" id="KW-0812">Transmembrane</keyword>
<keyword evidence="2" id="KW-0472">Membrane</keyword>
<name>A0ABD0V8Y1_DENTH</name>
<gene>
    <name evidence="3" type="ORF">M5K25_011109</name>
</gene>
<accession>A0ABD0V8Y1</accession>
<dbReference type="EMBL" id="JANQDX010000009">
    <property type="protein sequence ID" value="KAL0919041.1"/>
    <property type="molecule type" value="Genomic_DNA"/>
</dbReference>
<organism evidence="3 4">
    <name type="scientific">Dendrobium thyrsiflorum</name>
    <name type="common">Pinecone-like raceme dendrobium</name>
    <name type="synonym">Orchid</name>
    <dbReference type="NCBI Taxonomy" id="117978"/>
    <lineage>
        <taxon>Eukaryota</taxon>
        <taxon>Viridiplantae</taxon>
        <taxon>Streptophyta</taxon>
        <taxon>Embryophyta</taxon>
        <taxon>Tracheophyta</taxon>
        <taxon>Spermatophyta</taxon>
        <taxon>Magnoliopsida</taxon>
        <taxon>Liliopsida</taxon>
        <taxon>Asparagales</taxon>
        <taxon>Orchidaceae</taxon>
        <taxon>Epidendroideae</taxon>
        <taxon>Malaxideae</taxon>
        <taxon>Dendrobiinae</taxon>
        <taxon>Dendrobium</taxon>
    </lineage>
</organism>
<dbReference type="AlphaFoldDB" id="A0ABD0V8Y1"/>
<proteinExistence type="predicted"/>
<protein>
    <submittedName>
        <fullName evidence="3">Uncharacterized protein</fullName>
    </submittedName>
</protein>
<evidence type="ECO:0000313" key="3">
    <source>
        <dbReference type="EMBL" id="KAL0919041.1"/>
    </source>
</evidence>
<feature type="compositionally biased region" description="Polar residues" evidence="1">
    <location>
        <begin position="207"/>
        <end position="225"/>
    </location>
</feature>
<evidence type="ECO:0000256" key="2">
    <source>
        <dbReference type="SAM" id="Phobius"/>
    </source>
</evidence>